<proteinExistence type="predicted"/>
<feature type="repeat" description="ANK" evidence="3">
    <location>
        <begin position="327"/>
        <end position="359"/>
    </location>
</feature>
<keyword evidence="1" id="KW-0677">Repeat</keyword>
<dbReference type="Pfam" id="PF12796">
    <property type="entry name" value="Ank_2"/>
    <property type="match status" value="4"/>
</dbReference>
<dbReference type="AlphaFoldDB" id="A0A9X1VQ38"/>
<accession>A0A9X1VQ38</accession>
<reference evidence="4" key="1">
    <citation type="submission" date="2022-02" db="EMBL/GenBank/DDBJ databases">
        <title>Polaribacter sp. MSW13, isolated from seawater.</title>
        <authorList>
            <person name="Kristyanto S."/>
            <person name="Jung J."/>
            <person name="Jeon C.O."/>
        </authorList>
    </citation>
    <scope>NUCLEOTIDE SEQUENCE</scope>
    <source>
        <strain evidence="4">MSW13</strain>
    </source>
</reference>
<feature type="repeat" description="ANK" evidence="3">
    <location>
        <begin position="92"/>
        <end position="124"/>
    </location>
</feature>
<evidence type="ECO:0000313" key="4">
    <source>
        <dbReference type="EMBL" id="MCI2229042.1"/>
    </source>
</evidence>
<dbReference type="Gene3D" id="1.25.40.20">
    <property type="entry name" value="Ankyrin repeat-containing domain"/>
    <property type="match status" value="3"/>
</dbReference>
<dbReference type="PANTHER" id="PTHR24198:SF165">
    <property type="entry name" value="ANKYRIN REPEAT-CONTAINING PROTEIN-RELATED"/>
    <property type="match status" value="1"/>
</dbReference>
<feature type="repeat" description="ANK" evidence="3">
    <location>
        <begin position="400"/>
        <end position="432"/>
    </location>
</feature>
<evidence type="ECO:0000313" key="5">
    <source>
        <dbReference type="Proteomes" id="UP001139369"/>
    </source>
</evidence>
<dbReference type="InterPro" id="IPR002110">
    <property type="entry name" value="Ankyrin_rpt"/>
</dbReference>
<feature type="repeat" description="ANK" evidence="3">
    <location>
        <begin position="260"/>
        <end position="293"/>
    </location>
</feature>
<dbReference type="Proteomes" id="UP001139369">
    <property type="component" value="Unassembled WGS sequence"/>
</dbReference>
<evidence type="ECO:0000256" key="3">
    <source>
        <dbReference type="PROSITE-ProRule" id="PRU00023"/>
    </source>
</evidence>
<organism evidence="4 5">
    <name type="scientific">Polaribacter marinus</name>
    <dbReference type="NCBI Taxonomy" id="2916838"/>
    <lineage>
        <taxon>Bacteria</taxon>
        <taxon>Pseudomonadati</taxon>
        <taxon>Bacteroidota</taxon>
        <taxon>Flavobacteriia</taxon>
        <taxon>Flavobacteriales</taxon>
        <taxon>Flavobacteriaceae</taxon>
    </lineage>
</organism>
<evidence type="ECO:0000256" key="2">
    <source>
        <dbReference type="ARBA" id="ARBA00023043"/>
    </source>
</evidence>
<dbReference type="SMART" id="SM00248">
    <property type="entry name" value="ANK"/>
    <property type="match status" value="10"/>
</dbReference>
<sequence>MKNSYKATVLFFLISISALGQKSNIFHQRSFWKTNPSIEIVNQKIAEGNDVSAFNNNAFDGVMYAILEKVDNKTIKYLLTKKGNEVNKLTHDGRTYIFWAAYKDNLEIMKHLISKGAKIDVVDTHGNTFMNFAASSGQLNLDLYKYSFKVGANITKEKNHDGANALLLIASHLKDFKIVEYFISKGASLKDKDNDGNGLFEYAAKGGNTHFLKILLNKGIDKGKNAMLFASQGSRNKKNTLETYQFLEKNGVKLNVVDSKNRNPLHFIARNNKEIRVYKYFIDKGVDVNLQDEEGNSPFINAASSSTLEVIKFLSKYVKNINLKNKKGLTALTNAVHRNSVDVVEFLLEKGADITTTDKEGNTLSYYLINNFSTKKPEVFENKLKVLEKNGLVVNKLQSSGNTLLHIATQKNNLALLKRLASFKIDVNTKNKKNLSALQIAVMKAKDVKIIKYLLSIGADKSVKTDFEESIFDLASENELLKKHNINFLK</sequence>
<name>A0A9X1VQ38_9FLAO</name>
<keyword evidence="5" id="KW-1185">Reference proteome</keyword>
<feature type="repeat" description="ANK" evidence="3">
    <location>
        <begin position="433"/>
        <end position="466"/>
    </location>
</feature>
<dbReference type="PANTHER" id="PTHR24198">
    <property type="entry name" value="ANKYRIN REPEAT AND PROTEIN KINASE DOMAIN-CONTAINING PROTEIN"/>
    <property type="match status" value="1"/>
</dbReference>
<protein>
    <submittedName>
        <fullName evidence="4">Ankyrin repeat domain-containing protein</fullName>
    </submittedName>
</protein>
<gene>
    <name evidence="4" type="ORF">MC378_07670</name>
</gene>
<evidence type="ECO:0000256" key="1">
    <source>
        <dbReference type="ARBA" id="ARBA00022737"/>
    </source>
</evidence>
<dbReference type="PROSITE" id="PS50297">
    <property type="entry name" value="ANK_REP_REGION"/>
    <property type="match status" value="4"/>
</dbReference>
<dbReference type="EMBL" id="JAKQYM010000004">
    <property type="protein sequence ID" value="MCI2229042.1"/>
    <property type="molecule type" value="Genomic_DNA"/>
</dbReference>
<dbReference type="SUPFAM" id="SSF48403">
    <property type="entry name" value="Ankyrin repeat"/>
    <property type="match status" value="2"/>
</dbReference>
<dbReference type="InterPro" id="IPR036770">
    <property type="entry name" value="Ankyrin_rpt-contain_sf"/>
</dbReference>
<dbReference type="RefSeq" id="WP_242178170.1">
    <property type="nucleotide sequence ID" value="NZ_JAKQYM010000004.1"/>
</dbReference>
<dbReference type="PROSITE" id="PS50088">
    <property type="entry name" value="ANK_REPEAT"/>
    <property type="match status" value="5"/>
</dbReference>
<keyword evidence="2 3" id="KW-0040">ANK repeat</keyword>
<comment type="caution">
    <text evidence="4">The sequence shown here is derived from an EMBL/GenBank/DDBJ whole genome shotgun (WGS) entry which is preliminary data.</text>
</comment>